<dbReference type="InterPro" id="IPR025669">
    <property type="entry name" value="AAA_dom"/>
</dbReference>
<accession>A0ABM7WFB1</accession>
<evidence type="ECO:0000259" key="1">
    <source>
        <dbReference type="Pfam" id="PF13614"/>
    </source>
</evidence>
<dbReference type="Proteomes" id="UP001320544">
    <property type="component" value="Chromosome"/>
</dbReference>
<dbReference type="Gene3D" id="3.40.50.300">
    <property type="entry name" value="P-loop containing nucleotide triphosphate hydrolases"/>
    <property type="match status" value="1"/>
</dbReference>
<evidence type="ECO:0000313" key="3">
    <source>
        <dbReference type="Proteomes" id="UP001320544"/>
    </source>
</evidence>
<dbReference type="PIRSF" id="PIRSF009320">
    <property type="entry name" value="Nuc_binding_HP_1000"/>
    <property type="match status" value="1"/>
</dbReference>
<proteinExistence type="predicted"/>
<keyword evidence="3" id="KW-1185">Reference proteome</keyword>
<dbReference type="PANTHER" id="PTHR13696">
    <property type="entry name" value="P-LOOP CONTAINING NUCLEOSIDE TRIPHOSPHATE HYDROLASE"/>
    <property type="match status" value="1"/>
</dbReference>
<dbReference type="SUPFAM" id="SSF52540">
    <property type="entry name" value="P-loop containing nucleoside triphosphate hydrolases"/>
    <property type="match status" value="1"/>
</dbReference>
<evidence type="ECO:0000313" key="2">
    <source>
        <dbReference type="EMBL" id="BDE94877.1"/>
    </source>
</evidence>
<dbReference type="RefSeq" id="WP_244411402.1">
    <property type="nucleotide sequence ID" value="NZ_AP025564.1"/>
</dbReference>
<organism evidence="2 3">
    <name type="scientific">Raoultibacter timonensis</name>
    <dbReference type="NCBI Taxonomy" id="1907662"/>
    <lineage>
        <taxon>Bacteria</taxon>
        <taxon>Bacillati</taxon>
        <taxon>Actinomycetota</taxon>
        <taxon>Coriobacteriia</taxon>
        <taxon>Eggerthellales</taxon>
        <taxon>Eggerthellaceae</taxon>
        <taxon>Raoultibacter</taxon>
    </lineage>
</organism>
<sequence length="262" mass="27842">MYTFAIVNQKGGVGKTTTAVQLVAGLSERGYRVLACDMDAQANLTGTLLGEESLPEDAPTMYEVLTGEAQPGESVLEVRRGHLLPASRANKNLSIIDAAIGNHPDKLYRLREALSKVADGFDFAVIDTPPARDTLAYNALAAATGVVIPAIAGEYSLDGIADLADSIDKTRRYTNPGLSILGVLITQHRANTKLAQGMAEGAAAMAEDLGTRVFPRPIREAIAIGESQACYTDIFDYAPRSEVAGDYRAMVDGILEEVADGR</sequence>
<dbReference type="InterPro" id="IPR050678">
    <property type="entry name" value="DNA_Partitioning_ATPase"/>
</dbReference>
<dbReference type="Pfam" id="PF13614">
    <property type="entry name" value="AAA_31"/>
    <property type="match status" value="1"/>
</dbReference>
<reference evidence="2 3" key="1">
    <citation type="submission" date="2022-01" db="EMBL/GenBank/DDBJ databases">
        <title>Novel bile acid biosynthetic pathways are enriched in the microbiome of centenarians.</title>
        <authorList>
            <person name="Sato Y."/>
            <person name="Atarashi K."/>
            <person name="Plichta R.D."/>
            <person name="Arai Y."/>
            <person name="Sasajima S."/>
            <person name="Kearney M.S."/>
            <person name="Suda W."/>
            <person name="Takeshita K."/>
            <person name="Sasaki T."/>
            <person name="Okamoto S."/>
            <person name="Skelly N.A."/>
            <person name="Okamura Y."/>
            <person name="Vlamakis H."/>
            <person name="Li Y."/>
            <person name="Tanoue T."/>
            <person name="Takei H."/>
            <person name="Nittono H."/>
            <person name="Narushima S."/>
            <person name="Irie J."/>
            <person name="Itoh H."/>
            <person name="Moriya K."/>
            <person name="Sugiura Y."/>
            <person name="Suematsu M."/>
            <person name="Moritoki N."/>
            <person name="Shibata S."/>
            <person name="Littman R.D."/>
            <person name="Fischbach A.M."/>
            <person name="Uwamino Y."/>
            <person name="Inoue T."/>
            <person name="Honda A."/>
            <person name="Hattori M."/>
            <person name="Murai T."/>
            <person name="Xavier J.R."/>
            <person name="Hirose N."/>
            <person name="Honda K."/>
        </authorList>
    </citation>
    <scope>NUCLEOTIDE SEQUENCE [LARGE SCALE GENOMIC DNA]</scope>
    <source>
        <strain evidence="2 3">CE91-St30</strain>
    </source>
</reference>
<dbReference type="CDD" id="cd02042">
    <property type="entry name" value="ParAB_family"/>
    <property type="match status" value="1"/>
</dbReference>
<feature type="domain" description="AAA" evidence="1">
    <location>
        <begin position="3"/>
        <end position="180"/>
    </location>
</feature>
<dbReference type="InterPro" id="IPR027417">
    <property type="entry name" value="P-loop_NTPase"/>
</dbReference>
<gene>
    <name evidence="2" type="primary">soj2</name>
    <name evidence="2" type="ORF">CE91St30_02100</name>
</gene>
<name>A0ABM7WFB1_9ACTN</name>
<protein>
    <submittedName>
        <fullName evidence="2">Chromosome partitioning protein ParA</fullName>
    </submittedName>
</protein>
<dbReference type="EMBL" id="AP025564">
    <property type="protein sequence ID" value="BDE94877.1"/>
    <property type="molecule type" value="Genomic_DNA"/>
</dbReference>
<dbReference type="PANTHER" id="PTHR13696:SF52">
    <property type="entry name" value="PARA FAMILY PROTEIN CT_582"/>
    <property type="match status" value="1"/>
</dbReference>